<feature type="region of interest" description="Disordered" evidence="7">
    <location>
        <begin position="113"/>
        <end position="132"/>
    </location>
</feature>
<keyword evidence="11" id="KW-1185">Reference proteome</keyword>
<keyword evidence="3" id="KW-0732">Signal</keyword>
<evidence type="ECO:0000256" key="8">
    <source>
        <dbReference type="SAM" id="Phobius"/>
    </source>
</evidence>
<feature type="non-terminal residue" evidence="10">
    <location>
        <position position="1"/>
    </location>
</feature>
<feature type="domain" description="WSC" evidence="9">
    <location>
        <begin position="152"/>
        <end position="247"/>
    </location>
</feature>
<dbReference type="InterPro" id="IPR051836">
    <property type="entry name" value="Kremen_rcpt"/>
</dbReference>
<keyword evidence="6" id="KW-0325">Glycoprotein</keyword>
<keyword evidence="2 8" id="KW-0812">Transmembrane</keyword>
<evidence type="ECO:0000313" key="10">
    <source>
        <dbReference type="EMBL" id="KAK4200217.1"/>
    </source>
</evidence>
<evidence type="ECO:0000256" key="1">
    <source>
        <dbReference type="ARBA" id="ARBA00004167"/>
    </source>
</evidence>
<reference evidence="10" key="1">
    <citation type="journal article" date="2023" name="Mol. Phylogenet. Evol.">
        <title>Genome-scale phylogeny and comparative genomics of the fungal order Sordariales.</title>
        <authorList>
            <person name="Hensen N."/>
            <person name="Bonometti L."/>
            <person name="Westerberg I."/>
            <person name="Brannstrom I.O."/>
            <person name="Guillou S."/>
            <person name="Cros-Aarteil S."/>
            <person name="Calhoun S."/>
            <person name="Haridas S."/>
            <person name="Kuo A."/>
            <person name="Mondo S."/>
            <person name="Pangilinan J."/>
            <person name="Riley R."/>
            <person name="LaButti K."/>
            <person name="Andreopoulos B."/>
            <person name="Lipzen A."/>
            <person name="Chen C."/>
            <person name="Yan M."/>
            <person name="Daum C."/>
            <person name="Ng V."/>
            <person name="Clum A."/>
            <person name="Steindorff A."/>
            <person name="Ohm R.A."/>
            <person name="Martin F."/>
            <person name="Silar P."/>
            <person name="Natvig D.O."/>
            <person name="Lalanne C."/>
            <person name="Gautier V."/>
            <person name="Ament-Velasquez S.L."/>
            <person name="Kruys A."/>
            <person name="Hutchinson M.I."/>
            <person name="Powell A.J."/>
            <person name="Barry K."/>
            <person name="Miller A.N."/>
            <person name="Grigoriev I.V."/>
            <person name="Debuchy R."/>
            <person name="Gladieux P."/>
            <person name="Hiltunen Thoren M."/>
            <person name="Johannesson H."/>
        </authorList>
    </citation>
    <scope>NUCLEOTIDE SEQUENCE</scope>
    <source>
        <strain evidence="10">CBS 315.58</strain>
    </source>
</reference>
<evidence type="ECO:0000256" key="4">
    <source>
        <dbReference type="ARBA" id="ARBA00022989"/>
    </source>
</evidence>
<reference evidence="10" key="2">
    <citation type="submission" date="2023-05" db="EMBL/GenBank/DDBJ databases">
        <authorList>
            <consortium name="Lawrence Berkeley National Laboratory"/>
            <person name="Steindorff A."/>
            <person name="Hensen N."/>
            <person name="Bonometti L."/>
            <person name="Westerberg I."/>
            <person name="Brannstrom I.O."/>
            <person name="Guillou S."/>
            <person name="Cros-Aarteil S."/>
            <person name="Calhoun S."/>
            <person name="Haridas S."/>
            <person name="Kuo A."/>
            <person name="Mondo S."/>
            <person name="Pangilinan J."/>
            <person name="Riley R."/>
            <person name="Labutti K."/>
            <person name="Andreopoulos B."/>
            <person name="Lipzen A."/>
            <person name="Chen C."/>
            <person name="Yanf M."/>
            <person name="Daum C."/>
            <person name="Ng V."/>
            <person name="Clum A."/>
            <person name="Ohm R."/>
            <person name="Martin F."/>
            <person name="Silar P."/>
            <person name="Natvig D."/>
            <person name="Lalanne C."/>
            <person name="Gautier V."/>
            <person name="Ament-Velasquez S.L."/>
            <person name="Kruys A."/>
            <person name="Hutchinson M.I."/>
            <person name="Powell A.J."/>
            <person name="Barry K."/>
            <person name="Miller A.N."/>
            <person name="Grigoriev I.V."/>
            <person name="Debuchy R."/>
            <person name="Gladieux P."/>
            <person name="Thoren M.H."/>
            <person name="Johannesson H."/>
        </authorList>
    </citation>
    <scope>NUCLEOTIDE SEQUENCE</scope>
    <source>
        <strain evidence="10">CBS 315.58</strain>
    </source>
</reference>
<dbReference type="Proteomes" id="UP001303160">
    <property type="component" value="Unassembled WGS sequence"/>
</dbReference>
<dbReference type="GO" id="GO:0005886">
    <property type="term" value="C:plasma membrane"/>
    <property type="evidence" value="ECO:0007669"/>
    <property type="project" value="TreeGrafter"/>
</dbReference>
<dbReference type="Pfam" id="PF01822">
    <property type="entry name" value="WSC"/>
    <property type="match status" value="1"/>
</dbReference>
<comment type="caution">
    <text evidence="10">The sequence shown here is derived from an EMBL/GenBank/DDBJ whole genome shotgun (WGS) entry which is preliminary data.</text>
</comment>
<feature type="compositionally biased region" description="Basic and acidic residues" evidence="7">
    <location>
        <begin position="38"/>
        <end position="53"/>
    </location>
</feature>
<feature type="compositionally biased region" description="Polar residues" evidence="7">
    <location>
        <begin position="113"/>
        <end position="124"/>
    </location>
</feature>
<dbReference type="PANTHER" id="PTHR24269:SF16">
    <property type="entry name" value="PROTEIN SLG1"/>
    <property type="match status" value="1"/>
</dbReference>
<evidence type="ECO:0000256" key="5">
    <source>
        <dbReference type="ARBA" id="ARBA00023136"/>
    </source>
</evidence>
<dbReference type="PANTHER" id="PTHR24269">
    <property type="entry name" value="KREMEN PROTEIN"/>
    <property type="match status" value="1"/>
</dbReference>
<dbReference type="AlphaFoldDB" id="A0AAN6XM10"/>
<feature type="region of interest" description="Disordered" evidence="7">
    <location>
        <begin position="1"/>
        <end position="20"/>
    </location>
</feature>
<evidence type="ECO:0000313" key="11">
    <source>
        <dbReference type="Proteomes" id="UP001303160"/>
    </source>
</evidence>
<comment type="subcellular location">
    <subcellularLocation>
        <location evidence="1">Membrane</location>
        <topology evidence="1">Single-pass membrane protein</topology>
    </subcellularLocation>
</comment>
<dbReference type="EMBL" id="MU863922">
    <property type="protein sequence ID" value="KAK4200217.1"/>
    <property type="molecule type" value="Genomic_DNA"/>
</dbReference>
<sequence>SSAHLPIPNRERNEGGELEFVSHWYPQRPRSAAPSSWRGDRYDRRESFSEPKRPISQAAPRRKICGLNLSTFILSCAVVILFAGVGVVAALLGSKVANLEATVPSVMTQQARANSESAGNNLTQDTDEQPAMTTDTTPIAVQDTRMKKQISGWKYIGCFEDYGDRILMGDFKQQDDMTNSLCAEICDRHQYKYFGTEFYNQCMCGESVVKKVPASDWRCDKECCGNYAGEVFEPCGGEWFISLWERQ</sequence>
<name>A0AAN6XM10_9PEZI</name>
<evidence type="ECO:0000259" key="9">
    <source>
        <dbReference type="PROSITE" id="PS51212"/>
    </source>
</evidence>
<proteinExistence type="predicted"/>
<accession>A0AAN6XM10</accession>
<protein>
    <recommendedName>
        <fullName evidence="9">WSC domain-containing protein</fullName>
    </recommendedName>
</protein>
<keyword evidence="4 8" id="KW-1133">Transmembrane helix</keyword>
<evidence type="ECO:0000256" key="2">
    <source>
        <dbReference type="ARBA" id="ARBA00022692"/>
    </source>
</evidence>
<gene>
    <name evidence="10" type="ORF">QBC40DRAFT_327092</name>
</gene>
<evidence type="ECO:0000256" key="7">
    <source>
        <dbReference type="SAM" id="MobiDB-lite"/>
    </source>
</evidence>
<evidence type="ECO:0000256" key="3">
    <source>
        <dbReference type="ARBA" id="ARBA00022729"/>
    </source>
</evidence>
<dbReference type="InterPro" id="IPR002889">
    <property type="entry name" value="WSC_carb-bd"/>
</dbReference>
<feature type="transmembrane region" description="Helical" evidence="8">
    <location>
        <begin position="71"/>
        <end position="92"/>
    </location>
</feature>
<feature type="region of interest" description="Disordered" evidence="7">
    <location>
        <begin position="28"/>
        <end position="55"/>
    </location>
</feature>
<keyword evidence="5 8" id="KW-0472">Membrane</keyword>
<organism evidence="10 11">
    <name type="scientific">Triangularia verruculosa</name>
    <dbReference type="NCBI Taxonomy" id="2587418"/>
    <lineage>
        <taxon>Eukaryota</taxon>
        <taxon>Fungi</taxon>
        <taxon>Dikarya</taxon>
        <taxon>Ascomycota</taxon>
        <taxon>Pezizomycotina</taxon>
        <taxon>Sordariomycetes</taxon>
        <taxon>Sordariomycetidae</taxon>
        <taxon>Sordariales</taxon>
        <taxon>Podosporaceae</taxon>
        <taxon>Triangularia</taxon>
    </lineage>
</organism>
<evidence type="ECO:0000256" key="6">
    <source>
        <dbReference type="ARBA" id="ARBA00023180"/>
    </source>
</evidence>
<dbReference type="PROSITE" id="PS51212">
    <property type="entry name" value="WSC"/>
    <property type="match status" value="1"/>
</dbReference>